<dbReference type="GO" id="GO:0006099">
    <property type="term" value="P:tricarboxylic acid cycle"/>
    <property type="evidence" value="ECO:0007669"/>
    <property type="project" value="InterPro"/>
</dbReference>
<evidence type="ECO:0000256" key="3">
    <source>
        <dbReference type="ARBA" id="ARBA00022617"/>
    </source>
</evidence>
<dbReference type="GO" id="GO:0009055">
    <property type="term" value="F:electron transfer activity"/>
    <property type="evidence" value="ECO:0007669"/>
    <property type="project" value="InterPro"/>
</dbReference>
<dbReference type="PANTHER" id="PTHR10978:SF5">
    <property type="entry name" value="SUCCINATE DEHYDROGENASE CYTOCHROME B560 SUBUNIT, MITOCHONDRIAL"/>
    <property type="match status" value="1"/>
</dbReference>
<dbReference type="GO" id="GO:0006121">
    <property type="term" value="P:mitochondrial electron transport, succinate to ubiquinone"/>
    <property type="evidence" value="ECO:0007669"/>
    <property type="project" value="TreeGrafter"/>
</dbReference>
<organism evidence="10 11">
    <name type="scientific">Henosepilachna vigintioctopunctata</name>
    <dbReference type="NCBI Taxonomy" id="420089"/>
    <lineage>
        <taxon>Eukaryota</taxon>
        <taxon>Metazoa</taxon>
        <taxon>Ecdysozoa</taxon>
        <taxon>Arthropoda</taxon>
        <taxon>Hexapoda</taxon>
        <taxon>Insecta</taxon>
        <taxon>Pterygota</taxon>
        <taxon>Neoptera</taxon>
        <taxon>Endopterygota</taxon>
        <taxon>Coleoptera</taxon>
        <taxon>Polyphaga</taxon>
        <taxon>Cucujiformia</taxon>
        <taxon>Coccinelloidea</taxon>
        <taxon>Coccinellidae</taxon>
        <taxon>Epilachninae</taxon>
        <taxon>Epilachnini</taxon>
        <taxon>Henosepilachna</taxon>
    </lineage>
</organism>
<reference evidence="10 11" key="1">
    <citation type="submission" date="2023-03" db="EMBL/GenBank/DDBJ databases">
        <title>Genome insight into feeding habits of ladybird beetles.</title>
        <authorList>
            <person name="Li H.-S."/>
            <person name="Huang Y.-H."/>
            <person name="Pang H."/>
        </authorList>
    </citation>
    <scope>NUCLEOTIDE SEQUENCE [LARGE SCALE GENOMIC DNA]</scope>
    <source>
        <strain evidence="10">SYSU_2023b</strain>
        <tissue evidence="10">Whole body</tissue>
    </source>
</reference>
<evidence type="ECO:0000256" key="6">
    <source>
        <dbReference type="ARBA" id="ARBA00022989"/>
    </source>
</evidence>
<evidence type="ECO:0000256" key="2">
    <source>
        <dbReference type="ARBA" id="ARBA00005163"/>
    </source>
</evidence>
<comment type="pathway">
    <text evidence="2">Carbohydrate metabolism; tricarboxylic acid cycle.</text>
</comment>
<name>A0AAW1UI05_9CUCU</name>
<gene>
    <name evidence="10" type="ORF">WA026_004210</name>
</gene>
<dbReference type="Gene3D" id="1.20.1300.10">
    <property type="entry name" value="Fumarate reductase/succinate dehydrogenase, transmembrane subunit"/>
    <property type="match status" value="1"/>
</dbReference>
<evidence type="ECO:0000313" key="10">
    <source>
        <dbReference type="EMBL" id="KAK9879361.1"/>
    </source>
</evidence>
<evidence type="ECO:0000256" key="1">
    <source>
        <dbReference type="ARBA" id="ARBA00004141"/>
    </source>
</evidence>
<keyword evidence="4 9" id="KW-0812">Transmembrane</keyword>
<dbReference type="PROSITE" id="PS01000">
    <property type="entry name" value="SDH_CYT_1"/>
    <property type="match status" value="1"/>
</dbReference>
<dbReference type="PROSITE" id="PS01001">
    <property type="entry name" value="SDH_CYT_2"/>
    <property type="match status" value="1"/>
</dbReference>
<feature type="transmembrane region" description="Helical" evidence="9">
    <location>
        <begin position="120"/>
        <end position="144"/>
    </location>
</feature>
<dbReference type="Pfam" id="PF01127">
    <property type="entry name" value="Sdh_cyt"/>
    <property type="match status" value="1"/>
</dbReference>
<keyword evidence="8 9" id="KW-0472">Membrane</keyword>
<evidence type="ECO:0000256" key="5">
    <source>
        <dbReference type="ARBA" id="ARBA00022723"/>
    </source>
</evidence>
<dbReference type="GO" id="GO:0016020">
    <property type="term" value="C:membrane"/>
    <property type="evidence" value="ECO:0007669"/>
    <property type="project" value="UniProtKB-SubCell"/>
</dbReference>
<dbReference type="InterPro" id="IPR014314">
    <property type="entry name" value="Succ_DH_cytb556"/>
</dbReference>
<dbReference type="SUPFAM" id="SSF81343">
    <property type="entry name" value="Fumarate reductase respiratory complex transmembrane subunits"/>
    <property type="match status" value="1"/>
</dbReference>
<dbReference type="PANTHER" id="PTHR10978">
    <property type="entry name" value="SUCCINATE DEHYDROGENASE CYTOCHROME B560 SUBUNIT"/>
    <property type="match status" value="1"/>
</dbReference>
<keyword evidence="3" id="KW-0349">Heme</keyword>
<dbReference type="InterPro" id="IPR000701">
    <property type="entry name" value="SuccDH_FuR_B_TM-su"/>
</dbReference>
<keyword evidence="5" id="KW-0479">Metal-binding</keyword>
<feature type="transmembrane region" description="Helical" evidence="9">
    <location>
        <begin position="81"/>
        <end position="100"/>
    </location>
</feature>
<evidence type="ECO:0000256" key="9">
    <source>
        <dbReference type="SAM" id="Phobius"/>
    </source>
</evidence>
<evidence type="ECO:0000256" key="4">
    <source>
        <dbReference type="ARBA" id="ARBA00022692"/>
    </source>
</evidence>
<dbReference type="AlphaFoldDB" id="A0AAW1UI05"/>
<dbReference type="GO" id="GO:0005739">
    <property type="term" value="C:mitochondrion"/>
    <property type="evidence" value="ECO:0007669"/>
    <property type="project" value="GOC"/>
</dbReference>
<keyword evidence="7" id="KW-0408">Iron</keyword>
<evidence type="ECO:0008006" key="12">
    <source>
        <dbReference type="Google" id="ProtNLM"/>
    </source>
</evidence>
<feature type="transmembrane region" description="Helical" evidence="9">
    <location>
        <begin position="156"/>
        <end position="176"/>
    </location>
</feature>
<dbReference type="InterPro" id="IPR018495">
    <property type="entry name" value="Succ_DH_cyt_bsu_CS"/>
</dbReference>
<comment type="caution">
    <text evidence="10">The sequence shown here is derived from an EMBL/GenBank/DDBJ whole genome shotgun (WGS) entry which is preliminary data.</text>
</comment>
<protein>
    <recommendedName>
        <fullName evidence="12">Succinate dehydrogenase cytochrome b560 subunit, mitochondrial</fullName>
    </recommendedName>
</protein>
<sequence>MSALSRILRLAPKYQIGNIAHKSKLGMLQAVRPVTYTVQQAKPAIKSDHDEKNMKLNRPMSPHLTIYAPEIQSFLSISHRISGAAMVTYLVGFGIGTIVLPQDISTYIAAIDAMNLPSPVLYTARVLMVLPFMYHAINGIRHLVWDMGKLLYIKQVLVSGYIVFGVALLAGLALAME</sequence>
<dbReference type="EMBL" id="JARQZJ010000061">
    <property type="protein sequence ID" value="KAK9879361.1"/>
    <property type="molecule type" value="Genomic_DNA"/>
</dbReference>
<dbReference type="CDD" id="cd03499">
    <property type="entry name" value="SQR_TypeC_SdhC"/>
    <property type="match status" value="1"/>
</dbReference>
<evidence type="ECO:0000313" key="11">
    <source>
        <dbReference type="Proteomes" id="UP001431783"/>
    </source>
</evidence>
<comment type="subcellular location">
    <subcellularLocation>
        <location evidence="1">Membrane</location>
        <topology evidence="1">Multi-pass membrane protein</topology>
    </subcellularLocation>
</comment>
<accession>A0AAW1UI05</accession>
<dbReference type="Proteomes" id="UP001431783">
    <property type="component" value="Unassembled WGS sequence"/>
</dbReference>
<dbReference type="GO" id="GO:0046872">
    <property type="term" value="F:metal ion binding"/>
    <property type="evidence" value="ECO:0007669"/>
    <property type="project" value="UniProtKB-KW"/>
</dbReference>
<evidence type="ECO:0000256" key="8">
    <source>
        <dbReference type="ARBA" id="ARBA00023136"/>
    </source>
</evidence>
<keyword evidence="6 9" id="KW-1133">Transmembrane helix</keyword>
<proteinExistence type="predicted"/>
<dbReference type="NCBIfam" id="TIGR02970">
    <property type="entry name" value="succ_dehyd_cytB"/>
    <property type="match status" value="1"/>
</dbReference>
<dbReference type="FunFam" id="1.20.1300.10:FF:000011">
    <property type="entry name" value="Succinate dehydrogenase cytochrome b560 subunit"/>
    <property type="match status" value="1"/>
</dbReference>
<evidence type="ECO:0000256" key="7">
    <source>
        <dbReference type="ARBA" id="ARBA00023004"/>
    </source>
</evidence>
<keyword evidence="11" id="KW-1185">Reference proteome</keyword>
<dbReference type="InterPro" id="IPR034804">
    <property type="entry name" value="SQR/QFR_C/D"/>
</dbReference>